<dbReference type="SUPFAM" id="SSF52087">
    <property type="entry name" value="CRAL/TRIO domain"/>
    <property type="match status" value="1"/>
</dbReference>
<dbReference type="CDD" id="cd00170">
    <property type="entry name" value="SEC14"/>
    <property type="match status" value="1"/>
</dbReference>
<dbReference type="Gene3D" id="1.20.5.1200">
    <property type="entry name" value="Alpha-tocopherol transfer"/>
    <property type="match status" value="1"/>
</dbReference>
<dbReference type="PROSITE" id="PS50191">
    <property type="entry name" value="CRAL_TRIO"/>
    <property type="match status" value="1"/>
</dbReference>
<dbReference type="SUPFAM" id="SSF46938">
    <property type="entry name" value="CRAL/TRIO N-terminal domain"/>
    <property type="match status" value="1"/>
</dbReference>
<feature type="domain" description="CRAL-TRIO" evidence="1">
    <location>
        <begin position="131"/>
        <end position="259"/>
    </location>
</feature>
<dbReference type="AlphaFoldDB" id="A0A6J1P536"/>
<proteinExistence type="predicted"/>
<dbReference type="PANTHER" id="PTHR10174">
    <property type="entry name" value="ALPHA-TOCOPHEROL TRANSFER PROTEIN-RELATED"/>
    <property type="match status" value="1"/>
</dbReference>
<dbReference type="Gene3D" id="3.40.525.10">
    <property type="entry name" value="CRAL-TRIO lipid binding domain"/>
    <property type="match status" value="1"/>
</dbReference>
<dbReference type="OrthoDB" id="7422178at2759"/>
<dbReference type="GeneID" id="112056699"/>
<name>A0A6J1P536_BICAN</name>
<dbReference type="Proteomes" id="UP001652582">
    <property type="component" value="Chromosome 8"/>
</dbReference>
<dbReference type="RefSeq" id="XP_023952937.2">
    <property type="nucleotide sequence ID" value="XM_024097169.2"/>
</dbReference>
<dbReference type="GO" id="GO:1902936">
    <property type="term" value="F:phosphatidylinositol bisphosphate binding"/>
    <property type="evidence" value="ECO:0007669"/>
    <property type="project" value="TreeGrafter"/>
</dbReference>
<evidence type="ECO:0000313" key="2">
    <source>
        <dbReference type="Proteomes" id="UP001652582"/>
    </source>
</evidence>
<dbReference type="Pfam" id="PF00650">
    <property type="entry name" value="CRAL_TRIO"/>
    <property type="match status" value="1"/>
</dbReference>
<dbReference type="SMART" id="SM00516">
    <property type="entry name" value="SEC14"/>
    <property type="match status" value="1"/>
</dbReference>
<sequence length="313" mass="36190">MDFVPPNKLVKIKPDTLEYVRKLYNLDKPGSMKEAVNILNEWVQKQPHFNKKDFITATRCLEVAIVLSKGSVERAKTQLDKMCTMRTLYPEFFGIFNPKTDCPGLFDMCHTVILPKLTKDHYRVYVTKFLNSEDYLQPLYYKYHITVAEYLKSHDYFCGVVMIVDVSISNFLSYIKKTDIIMMKKAINISIDGYGIRIKAIHVISDSKFLDNALAIVKPMLSAKIASRIHVHNSYEELHKIIPKEILPKDYGGEERSIKTLQEEWIEELSSEEHLSYLKVMNGATTNESCRQKSQFAEQYAGMPGTFRFLSVE</sequence>
<protein>
    <submittedName>
        <fullName evidence="3">Alpha-tocopherol transfer protein-like</fullName>
    </submittedName>
</protein>
<dbReference type="PANTHER" id="PTHR10174:SF222">
    <property type="entry name" value="GH10083P-RELATED"/>
    <property type="match status" value="1"/>
</dbReference>
<dbReference type="InterPro" id="IPR001251">
    <property type="entry name" value="CRAL-TRIO_dom"/>
</dbReference>
<gene>
    <name evidence="3" type="primary">LOC112056699</name>
</gene>
<evidence type="ECO:0000259" key="1">
    <source>
        <dbReference type="PROSITE" id="PS50191"/>
    </source>
</evidence>
<evidence type="ECO:0000313" key="3">
    <source>
        <dbReference type="RefSeq" id="XP_023952937.2"/>
    </source>
</evidence>
<dbReference type="KEGG" id="bany:112056699"/>
<organism evidence="2 3">
    <name type="scientific">Bicyclus anynana</name>
    <name type="common">Squinting bush brown butterfly</name>
    <dbReference type="NCBI Taxonomy" id="110368"/>
    <lineage>
        <taxon>Eukaryota</taxon>
        <taxon>Metazoa</taxon>
        <taxon>Ecdysozoa</taxon>
        <taxon>Arthropoda</taxon>
        <taxon>Hexapoda</taxon>
        <taxon>Insecta</taxon>
        <taxon>Pterygota</taxon>
        <taxon>Neoptera</taxon>
        <taxon>Endopterygota</taxon>
        <taxon>Lepidoptera</taxon>
        <taxon>Glossata</taxon>
        <taxon>Ditrysia</taxon>
        <taxon>Papilionoidea</taxon>
        <taxon>Nymphalidae</taxon>
        <taxon>Satyrinae</taxon>
        <taxon>Satyrini</taxon>
        <taxon>Mycalesina</taxon>
        <taxon>Bicyclus</taxon>
    </lineage>
</organism>
<accession>A0A6J1P536</accession>
<dbReference type="InterPro" id="IPR036273">
    <property type="entry name" value="CRAL/TRIO_N_dom_sf"/>
</dbReference>
<dbReference type="InterPro" id="IPR036865">
    <property type="entry name" value="CRAL-TRIO_dom_sf"/>
</dbReference>
<keyword evidence="2" id="KW-1185">Reference proteome</keyword>
<dbReference type="GO" id="GO:0016020">
    <property type="term" value="C:membrane"/>
    <property type="evidence" value="ECO:0007669"/>
    <property type="project" value="TreeGrafter"/>
</dbReference>
<reference evidence="3" key="1">
    <citation type="submission" date="2025-08" db="UniProtKB">
        <authorList>
            <consortium name="RefSeq"/>
        </authorList>
    </citation>
    <scope>IDENTIFICATION</scope>
</reference>
<dbReference type="PRINTS" id="PR00180">
    <property type="entry name" value="CRETINALDHBP"/>
</dbReference>